<keyword evidence="2 6" id="KW-1003">Cell membrane</keyword>
<keyword evidence="5 6" id="KW-0472">Membrane</keyword>
<feature type="transmembrane region" description="Helical" evidence="6">
    <location>
        <begin position="32"/>
        <end position="54"/>
    </location>
</feature>
<feature type="transmembrane region" description="Helical" evidence="6">
    <location>
        <begin position="317"/>
        <end position="336"/>
    </location>
</feature>
<comment type="catalytic activity">
    <reaction evidence="6">
        <text>Na(+)(in) + 2 H(+)(out) = Na(+)(out) + 2 H(+)(in)</text>
        <dbReference type="Rhea" id="RHEA:29251"/>
        <dbReference type="ChEBI" id="CHEBI:15378"/>
        <dbReference type="ChEBI" id="CHEBI:29101"/>
    </reaction>
</comment>
<dbReference type="InterPro" id="IPR023171">
    <property type="entry name" value="Na/H_antiporter_dom_sf"/>
</dbReference>
<comment type="similarity">
    <text evidence="6">Belongs to the NhaA Na(+)/H(+) (TC 2.A.33) antiporter family.</text>
</comment>
<dbReference type="HOGENOM" id="CLU_015803_1_2_5"/>
<keyword evidence="6" id="KW-0406">Ion transport</keyword>
<feature type="transmembrane region" description="Helical" evidence="6">
    <location>
        <begin position="421"/>
        <end position="442"/>
    </location>
</feature>
<comment type="function">
    <text evidence="6">Na(+)/H(+) antiporter that extrudes sodium in exchange for external protons.</text>
</comment>
<dbReference type="GO" id="GO:0005886">
    <property type="term" value="C:plasma membrane"/>
    <property type="evidence" value="ECO:0007669"/>
    <property type="project" value="UniProtKB-SubCell"/>
</dbReference>
<dbReference type="NCBIfam" id="TIGR00773">
    <property type="entry name" value="NhaA"/>
    <property type="match status" value="1"/>
</dbReference>
<evidence type="ECO:0000256" key="6">
    <source>
        <dbReference type="HAMAP-Rule" id="MF_01844"/>
    </source>
</evidence>
<dbReference type="InterPro" id="IPR004670">
    <property type="entry name" value="NhaA"/>
</dbReference>
<protein>
    <recommendedName>
        <fullName evidence="6">Na(+)/H(+) antiporter NhaA</fullName>
    </recommendedName>
    <alternativeName>
        <fullName evidence="6">Sodium/proton antiporter NhaA</fullName>
    </alternativeName>
</protein>
<dbReference type="PANTHER" id="PTHR30341">
    <property type="entry name" value="SODIUM ION/PROTON ANTIPORTER NHAA-RELATED"/>
    <property type="match status" value="1"/>
</dbReference>
<evidence type="ECO:0000256" key="3">
    <source>
        <dbReference type="ARBA" id="ARBA00022692"/>
    </source>
</evidence>
<sequence length="460" mass="49761">MPDLSSNRLPNRASRVTNQALSAIERFLHIEALSGIVLLLAAAAALVFANSQYASLYESFWHTPFGFSFGHFSLSWDLHFWVNDALMTVFFLVAGMEIRREIHEGALADLKQAILPIVAAIGGVCLPAIIYLSFNLKGGHTHGWAVPTATDIAFALGILALLGKKIPSNLHIILLSLAIIDDIIAVLIIAFFYSTNIDPSGLIIAAAGIALVLFFQWIGFASAWLYILPGAIIWWGLMTTGVHPSLAGVILGMMTPVYPTRTLVAPLTMLSNAMQILQEKNTKTDLHHIATALKKMRKGQRDMIAPVIRVQKALHPWVAYSVMPIFAFANAGVSFANFDLSSHESFLIVLGVVIGLFVGKPFGIIAASYLAVKSGLCRLPPQMTWAGILLIGFLAGIGFTMSIFVSMLAFKDVVLLDSAKIGVLCGSGLSALVGLGYGIVYIKRNKKFHNSQSINNNLLC</sequence>
<reference evidence="7 8" key="1">
    <citation type="submission" date="2012-03" db="EMBL/GenBank/DDBJ databases">
        <title>The Genome Sequence of Bartonella birtlesii LL-WM9.</title>
        <authorList>
            <consortium name="The Broad Institute Genome Sequencing Platform"/>
            <consortium name="The Broad Institute Genome Sequencing Center for Infectious Disease"/>
            <person name="Feldgarden M."/>
            <person name="Kirby J."/>
            <person name="Kosoy M."/>
            <person name="Birtles R."/>
            <person name="Probert W.S."/>
            <person name="Chiaraviglio L."/>
            <person name="Young S.K."/>
            <person name="Zeng Q."/>
            <person name="Gargeya S."/>
            <person name="Fitzgerald M."/>
            <person name="Haas B."/>
            <person name="Abouelleil A."/>
            <person name="Alvarado L."/>
            <person name="Arachchi H.M."/>
            <person name="Berlin A."/>
            <person name="Chapman S.B."/>
            <person name="Gearin G."/>
            <person name="Goldberg J."/>
            <person name="Griggs A."/>
            <person name="Gujja S."/>
            <person name="Hansen M."/>
            <person name="Heiman D."/>
            <person name="Howarth C."/>
            <person name="Larimer J."/>
            <person name="Lui A."/>
            <person name="MacDonald P.J.P."/>
            <person name="McCowen C."/>
            <person name="Montmayeur A."/>
            <person name="Murphy C."/>
            <person name="Neiman D."/>
            <person name="Pearson M."/>
            <person name="Priest M."/>
            <person name="Roberts A."/>
            <person name="Saif S."/>
            <person name="Shea T."/>
            <person name="Sisk P."/>
            <person name="Stolte C."/>
            <person name="Sykes S."/>
            <person name="Wortman J."/>
            <person name="Nusbaum C."/>
            <person name="Birren B."/>
        </authorList>
    </citation>
    <scope>NUCLEOTIDE SEQUENCE [LARGE SCALE GENOMIC DNA]</scope>
    <source>
        <strain evidence="7 8">LL-WM9</strain>
    </source>
</reference>
<keyword evidence="6" id="KW-0739">Sodium transport</keyword>
<dbReference type="AlphaFoldDB" id="J0Q4G8"/>
<feature type="transmembrane region" description="Helical" evidence="6">
    <location>
        <begin position="200"/>
        <end position="228"/>
    </location>
</feature>
<keyword evidence="8" id="KW-1185">Reference proteome</keyword>
<evidence type="ECO:0000313" key="7">
    <source>
        <dbReference type="EMBL" id="EJF77504.1"/>
    </source>
</evidence>
<keyword evidence="6" id="KW-0050">Antiport</keyword>
<feature type="transmembrane region" description="Helical" evidence="6">
    <location>
        <begin position="170"/>
        <end position="194"/>
    </location>
</feature>
<dbReference type="HAMAP" id="MF_01844">
    <property type="entry name" value="NhaA"/>
    <property type="match status" value="1"/>
</dbReference>
<feature type="transmembrane region" description="Helical" evidence="6">
    <location>
        <begin position="144"/>
        <end position="163"/>
    </location>
</feature>
<organism evidence="7 8">
    <name type="scientific">Bartonella birtlesii LL-WM9</name>
    <dbReference type="NCBI Taxonomy" id="1094552"/>
    <lineage>
        <taxon>Bacteria</taxon>
        <taxon>Pseudomonadati</taxon>
        <taxon>Pseudomonadota</taxon>
        <taxon>Alphaproteobacteria</taxon>
        <taxon>Hyphomicrobiales</taxon>
        <taxon>Bartonellaceae</taxon>
        <taxon>Bartonella</taxon>
    </lineage>
</organism>
<keyword evidence="6" id="KW-0813">Transport</keyword>
<keyword evidence="4 6" id="KW-1133">Transmembrane helix</keyword>
<evidence type="ECO:0000256" key="2">
    <source>
        <dbReference type="ARBA" id="ARBA00022475"/>
    </source>
</evidence>
<evidence type="ECO:0000256" key="5">
    <source>
        <dbReference type="ARBA" id="ARBA00023136"/>
    </source>
</evidence>
<gene>
    <name evidence="6" type="primary">nhaA</name>
    <name evidence="7" type="ORF">ME7_00519</name>
</gene>
<comment type="caution">
    <text evidence="7">The sequence shown here is derived from an EMBL/GenBank/DDBJ whole genome shotgun (WGS) entry which is preliminary data.</text>
</comment>
<proteinExistence type="inferred from homology"/>
<keyword evidence="6" id="KW-0915">Sodium</keyword>
<accession>J0Q4G8</accession>
<dbReference type="PATRIC" id="fig|1094552.3.peg.543"/>
<evidence type="ECO:0000256" key="4">
    <source>
        <dbReference type="ARBA" id="ARBA00022989"/>
    </source>
</evidence>
<dbReference type="EMBL" id="AIMC01000004">
    <property type="protein sequence ID" value="EJF77504.1"/>
    <property type="molecule type" value="Genomic_DNA"/>
</dbReference>
<feature type="transmembrane region" description="Helical" evidence="6">
    <location>
        <begin position="113"/>
        <end position="132"/>
    </location>
</feature>
<dbReference type="GO" id="GO:0006885">
    <property type="term" value="P:regulation of pH"/>
    <property type="evidence" value="ECO:0007669"/>
    <property type="project" value="UniProtKB-UniRule"/>
</dbReference>
<dbReference type="Gene3D" id="1.20.1530.10">
    <property type="entry name" value="Na+/H+ antiporter like domain"/>
    <property type="match status" value="1"/>
</dbReference>
<evidence type="ECO:0000256" key="1">
    <source>
        <dbReference type="ARBA" id="ARBA00004429"/>
    </source>
</evidence>
<dbReference type="Pfam" id="PF06965">
    <property type="entry name" value="Na_H_antiport_1"/>
    <property type="match status" value="1"/>
</dbReference>
<keyword evidence="3 6" id="KW-0812">Transmembrane</keyword>
<comment type="subcellular location">
    <subcellularLocation>
        <location evidence="1">Cell inner membrane</location>
        <topology evidence="1">Multi-pass membrane protein</topology>
    </subcellularLocation>
    <subcellularLocation>
        <location evidence="6">Cell membrane</location>
        <topology evidence="6">Multi-pass membrane protein</topology>
    </subcellularLocation>
</comment>
<dbReference type="RefSeq" id="WP_006589450.1">
    <property type="nucleotide sequence ID" value="NZ_JH725076.1"/>
</dbReference>
<evidence type="ECO:0000313" key="8">
    <source>
        <dbReference type="Proteomes" id="UP000008748"/>
    </source>
</evidence>
<name>J0Q4G8_9HYPH</name>
<dbReference type="GO" id="GO:0015385">
    <property type="term" value="F:sodium:proton antiporter activity"/>
    <property type="evidence" value="ECO:0007669"/>
    <property type="project" value="UniProtKB-UniRule"/>
</dbReference>
<feature type="transmembrane region" description="Helical" evidence="6">
    <location>
        <begin position="348"/>
        <end position="372"/>
    </location>
</feature>
<dbReference type="Proteomes" id="UP000008748">
    <property type="component" value="Unassembled WGS sequence"/>
</dbReference>
<feature type="transmembrane region" description="Helical" evidence="6">
    <location>
        <begin position="384"/>
        <end position="409"/>
    </location>
</feature>
<dbReference type="PANTHER" id="PTHR30341:SF0">
    <property type="entry name" value="NA(+)_H(+) ANTIPORTER NHAA"/>
    <property type="match status" value="1"/>
</dbReference>